<dbReference type="SUPFAM" id="SSF50370">
    <property type="entry name" value="Ricin B-like lectins"/>
    <property type="match status" value="1"/>
</dbReference>
<dbReference type="InterPro" id="IPR035992">
    <property type="entry name" value="Ricin_B-like_lectins"/>
</dbReference>
<reference evidence="1 2" key="1">
    <citation type="submission" date="2020-07" db="EMBL/GenBank/DDBJ databases">
        <title>Genomic Encyclopedia of Type Strains, Phase III (KMG-III): the genomes of soil and plant-associated and newly described type strains.</title>
        <authorList>
            <person name="Whitman W."/>
        </authorList>
    </citation>
    <scope>NUCLEOTIDE SEQUENCE [LARGE SCALE GENOMIC DNA]</scope>
    <source>
        <strain evidence="1 2">CECT 8576</strain>
    </source>
</reference>
<name>A0A852Z156_9ACTN</name>
<dbReference type="PROSITE" id="PS50231">
    <property type="entry name" value="RICIN_B_LECTIN"/>
    <property type="match status" value="1"/>
</dbReference>
<evidence type="ECO:0008006" key="3">
    <source>
        <dbReference type="Google" id="ProtNLM"/>
    </source>
</evidence>
<protein>
    <recommendedName>
        <fullName evidence="3">Ricin B lectin domain-containing protein</fullName>
    </recommendedName>
</protein>
<dbReference type="RefSeq" id="WP_179533929.1">
    <property type="nucleotide sequence ID" value="NZ_JACBYW010000001.1"/>
</dbReference>
<keyword evidence="2" id="KW-1185">Reference proteome</keyword>
<dbReference type="Proteomes" id="UP000548304">
    <property type="component" value="Unassembled WGS sequence"/>
</dbReference>
<comment type="caution">
    <text evidence="1">The sequence shown here is derived from an EMBL/GenBank/DDBJ whole genome shotgun (WGS) entry which is preliminary data.</text>
</comment>
<accession>A0A852Z156</accession>
<dbReference type="EMBL" id="JACBYW010000001">
    <property type="protein sequence ID" value="NYH77386.1"/>
    <property type="molecule type" value="Genomic_DNA"/>
</dbReference>
<gene>
    <name evidence="1" type="ORF">FHR84_000700</name>
</gene>
<evidence type="ECO:0000313" key="1">
    <source>
        <dbReference type="EMBL" id="NYH77386.1"/>
    </source>
</evidence>
<sequence length="108" mass="11824">MAVRIEISDGDETCCLDAGSDEPEVSPASLVRIFESDGSDRQKWCVRGDGSGTDAINIAPHLNRGAGLGLRDGFGHHSYDEAVLVRNFSAMNQLWYWNGADYHDIIPN</sequence>
<organism evidence="1 2">
    <name type="scientific">Actinopolyspora biskrensis</name>
    <dbReference type="NCBI Taxonomy" id="1470178"/>
    <lineage>
        <taxon>Bacteria</taxon>
        <taxon>Bacillati</taxon>
        <taxon>Actinomycetota</taxon>
        <taxon>Actinomycetes</taxon>
        <taxon>Actinopolysporales</taxon>
        <taxon>Actinopolysporaceae</taxon>
        <taxon>Actinopolyspora</taxon>
    </lineage>
</organism>
<dbReference type="AlphaFoldDB" id="A0A852Z156"/>
<evidence type="ECO:0000313" key="2">
    <source>
        <dbReference type="Proteomes" id="UP000548304"/>
    </source>
</evidence>
<proteinExistence type="predicted"/>